<feature type="compositionally biased region" description="Low complexity" evidence="1">
    <location>
        <begin position="683"/>
        <end position="705"/>
    </location>
</feature>
<feature type="region of interest" description="Disordered" evidence="1">
    <location>
        <begin position="214"/>
        <end position="258"/>
    </location>
</feature>
<keyword evidence="4" id="KW-1185">Reference proteome</keyword>
<feature type="compositionally biased region" description="Acidic residues" evidence="1">
    <location>
        <begin position="1027"/>
        <end position="1036"/>
    </location>
</feature>
<feature type="compositionally biased region" description="Polar residues" evidence="1">
    <location>
        <begin position="992"/>
        <end position="1001"/>
    </location>
</feature>
<dbReference type="GO" id="GO:0047372">
    <property type="term" value="F:monoacylglycerol lipase activity"/>
    <property type="evidence" value="ECO:0007669"/>
    <property type="project" value="TreeGrafter"/>
</dbReference>
<dbReference type="EMBL" id="VIBQ01000010">
    <property type="protein sequence ID" value="KAB8338818.1"/>
    <property type="molecule type" value="Genomic_DNA"/>
</dbReference>
<organism evidence="3 4">
    <name type="scientific">Carpinus fangiana</name>
    <dbReference type="NCBI Taxonomy" id="176857"/>
    <lineage>
        <taxon>Eukaryota</taxon>
        <taxon>Viridiplantae</taxon>
        <taxon>Streptophyta</taxon>
        <taxon>Embryophyta</taxon>
        <taxon>Tracheophyta</taxon>
        <taxon>Spermatophyta</taxon>
        <taxon>Magnoliopsida</taxon>
        <taxon>eudicotyledons</taxon>
        <taxon>Gunneridae</taxon>
        <taxon>Pentapetalae</taxon>
        <taxon>rosids</taxon>
        <taxon>fabids</taxon>
        <taxon>Fagales</taxon>
        <taxon>Betulaceae</taxon>
        <taxon>Carpinus</taxon>
    </lineage>
</organism>
<dbReference type="Pfam" id="PF05057">
    <property type="entry name" value="DUF676"/>
    <property type="match status" value="2"/>
</dbReference>
<dbReference type="Gene3D" id="3.40.50.1820">
    <property type="entry name" value="alpha/beta hydrolase"/>
    <property type="match status" value="1"/>
</dbReference>
<evidence type="ECO:0000313" key="3">
    <source>
        <dbReference type="EMBL" id="KAB8338818.1"/>
    </source>
</evidence>
<feature type="region of interest" description="Disordered" evidence="1">
    <location>
        <begin position="991"/>
        <end position="1014"/>
    </location>
</feature>
<feature type="region of interest" description="Disordered" evidence="1">
    <location>
        <begin position="289"/>
        <end position="345"/>
    </location>
</feature>
<accession>A0A5N6KQM3</accession>
<feature type="domain" description="DUF676" evidence="2">
    <location>
        <begin position="257"/>
        <end position="288"/>
    </location>
</feature>
<name>A0A5N6KQM3_9ROSI</name>
<gene>
    <name evidence="3" type="ORF">FH972_021762</name>
</gene>
<feature type="region of interest" description="Disordered" evidence="1">
    <location>
        <begin position="927"/>
        <end position="979"/>
    </location>
</feature>
<dbReference type="AlphaFoldDB" id="A0A5N6KQM3"/>
<reference evidence="3 4" key="1">
    <citation type="submission" date="2019-06" db="EMBL/GenBank/DDBJ databases">
        <title>A chromosomal-level reference genome of Carpinus fangiana (Coryloideae, Betulaceae).</title>
        <authorList>
            <person name="Yang X."/>
            <person name="Wang Z."/>
            <person name="Zhang L."/>
            <person name="Hao G."/>
            <person name="Liu J."/>
            <person name="Yang Y."/>
        </authorList>
    </citation>
    <scope>NUCLEOTIDE SEQUENCE [LARGE SCALE GENOMIC DNA]</scope>
    <source>
        <strain evidence="3">Cfa_2016G</strain>
        <tissue evidence="3">Leaf</tissue>
    </source>
</reference>
<dbReference type="Proteomes" id="UP000327013">
    <property type="component" value="Unassembled WGS sequence"/>
</dbReference>
<feature type="region of interest" description="Disordered" evidence="1">
    <location>
        <begin position="1019"/>
        <end position="1038"/>
    </location>
</feature>
<feature type="compositionally biased region" description="Basic residues" evidence="1">
    <location>
        <begin position="727"/>
        <end position="743"/>
    </location>
</feature>
<evidence type="ECO:0000313" key="4">
    <source>
        <dbReference type="Proteomes" id="UP000327013"/>
    </source>
</evidence>
<feature type="region of interest" description="Disordered" evidence="1">
    <location>
        <begin position="169"/>
        <end position="192"/>
    </location>
</feature>
<evidence type="ECO:0000259" key="2">
    <source>
        <dbReference type="Pfam" id="PF05057"/>
    </source>
</evidence>
<dbReference type="SUPFAM" id="SSF53474">
    <property type="entry name" value="alpha/beta-Hydrolases"/>
    <property type="match status" value="1"/>
</dbReference>
<evidence type="ECO:0000256" key="1">
    <source>
        <dbReference type="SAM" id="MobiDB-lite"/>
    </source>
</evidence>
<feature type="region of interest" description="Disordered" evidence="1">
    <location>
        <begin position="823"/>
        <end position="865"/>
    </location>
</feature>
<dbReference type="InterPro" id="IPR007751">
    <property type="entry name" value="DUF676_lipase-like"/>
</dbReference>
<protein>
    <recommendedName>
        <fullName evidence="2">DUF676 domain-containing protein</fullName>
    </recommendedName>
</protein>
<comment type="caution">
    <text evidence="3">The sequence shown here is derived from an EMBL/GenBank/DDBJ whole genome shotgun (WGS) entry which is preliminary data.</text>
</comment>
<feature type="compositionally biased region" description="Basic and acidic residues" evidence="1">
    <location>
        <begin position="744"/>
        <end position="755"/>
    </location>
</feature>
<dbReference type="InterPro" id="IPR044294">
    <property type="entry name" value="Lipase-like"/>
</dbReference>
<dbReference type="PANTHER" id="PTHR12482">
    <property type="entry name" value="LIPASE ROG1-RELATED-RELATED"/>
    <property type="match status" value="1"/>
</dbReference>
<dbReference type="InterPro" id="IPR029058">
    <property type="entry name" value="AB_hydrolase_fold"/>
</dbReference>
<sequence>MLLIHQAGSVKVGEVVRYTLTYTPSADRILPSPANLHVRIKNTSAIPYRAAYLHGPYTLHVSTYPVSFNPNAKLEQPRRDGIPEFEPNLKAGGHFHSKLVVPEDIREHGEKPTSGQDEKGTPKSMTWIIEIASQILFSNNASVSYDIIVGRDERSLELGFAAIAAKGYGGPGRLEDQSGGPAKPGDHTQIPKKGVYSGAVDLVIEDTATLWNKPALPTWDDLPPGKPAKEEELPKIERKSSRKQKSTGPDENEDRPQKKIHLVVLTHGLHSNIGADMLYMKESIDATAREARQRSKNRRGSKADPSSDGQDDTSSDNLEPTSTAPLSGGQDEIGKGAEDDPDDEQVIVRGFTGNATRTERGIQYLGKRLAKFILSMTYPDQPFLPVSKSLARSMTGSFSAAKSSMRHGTPAHAGSSVFKTDGTPKRRPYKFTSISFIGHSLGGLIQMYAVAYIQKHSPGFFDTVKPINFIAMATPLLGLSNENPMYVKFALDFGLVGRTGQDLGLTWRAPTLARNGWSSMLASFGAGNNQQQPKEADPRAKPLLRILPTGPAHQVLKQFRNRTVYSNVVNDGIVPLRTSCLLFLDWRGLGRVENARRENGLLATLASTGWAELTGANSVSHRPASSGETDEEYFADGNPRKESTVSDQGSLRSKNDFLTPNFPSRTEPGSTSPQPSQFLEPQRAATSPRPSASGSSGTSDSRPTSAQSLLDQFFSFFKPAPTDPSHGRKLSNKAQRTYRRAQIVRKDSSNREEHSAPPTAPSAPSQDRTQKAQMARGSSFEGAPPPKTSVFDAAADILSPPIPPLNWLLDPSTRDRTIFHDRVYHPEDIPPPPMKRSKLGKSFSSDSLRRPSNHSMQSDRDSTEIDTGTMRVEEKIARAYHHNISWRKVLVRLEPDAHNNMIVRRMFANAYGWDVVKHLCDTHFSDSFSSNTRDDEESNVERALPVDEPTSKNANQVRGQTDRKNTSPRHTRTKSELMEVDDEIKELVGATTGINSMSSKASTRKDSTSSVTRQDSAVWDDRIFEGSDSDADSDGEDQARGPLEVFQRYWNGNGARPASPSVKTEGLSVEPKIASQLTASPSAAEPPQGIGSKDAAGDVLSSAFQAASIGKPLEAEKARVDGGNEAVRDGQRISGDITELGLRKNAEDATASLKPDEGKGGIVEEVARAAKQ</sequence>
<feature type="region of interest" description="Disordered" evidence="1">
    <location>
        <begin position="616"/>
        <end position="788"/>
    </location>
</feature>
<dbReference type="OrthoDB" id="5368485at2759"/>
<feature type="compositionally biased region" description="Basic and acidic residues" evidence="1">
    <location>
        <begin position="227"/>
        <end position="239"/>
    </location>
</feature>
<feature type="compositionally biased region" description="Polar residues" evidence="1">
    <location>
        <begin position="645"/>
        <end position="679"/>
    </location>
</feature>
<feature type="domain" description="DUF676" evidence="2">
    <location>
        <begin position="432"/>
        <end position="578"/>
    </location>
</feature>
<proteinExistence type="predicted"/>
<feature type="compositionally biased region" description="Polar residues" evidence="1">
    <location>
        <begin position="315"/>
        <end position="325"/>
    </location>
</feature>
<dbReference type="PANTHER" id="PTHR12482:SF62">
    <property type="entry name" value="LIPASE ROG1-RELATED"/>
    <property type="match status" value="1"/>
</dbReference>